<keyword evidence="3" id="KW-1185">Reference proteome</keyword>
<evidence type="ECO:0000256" key="1">
    <source>
        <dbReference type="SAM" id="MobiDB-lite"/>
    </source>
</evidence>
<dbReference type="OrthoDB" id="435520at2759"/>
<gene>
    <name evidence="2" type="ORF">K470DRAFT_255757</name>
</gene>
<name>A0A6A7C5J6_9PEZI</name>
<feature type="region of interest" description="Disordered" evidence="1">
    <location>
        <begin position="1"/>
        <end position="20"/>
    </location>
</feature>
<reference evidence="2" key="1">
    <citation type="journal article" date="2020" name="Stud. Mycol.">
        <title>101 Dothideomycetes genomes: a test case for predicting lifestyles and emergence of pathogens.</title>
        <authorList>
            <person name="Haridas S."/>
            <person name="Albert R."/>
            <person name="Binder M."/>
            <person name="Bloem J."/>
            <person name="Labutti K."/>
            <person name="Salamov A."/>
            <person name="Andreopoulos B."/>
            <person name="Baker S."/>
            <person name="Barry K."/>
            <person name="Bills G."/>
            <person name="Bluhm B."/>
            <person name="Cannon C."/>
            <person name="Castanera R."/>
            <person name="Culley D."/>
            <person name="Daum C."/>
            <person name="Ezra D."/>
            <person name="Gonzalez J."/>
            <person name="Henrissat B."/>
            <person name="Kuo A."/>
            <person name="Liang C."/>
            <person name="Lipzen A."/>
            <person name="Lutzoni F."/>
            <person name="Magnuson J."/>
            <person name="Mondo S."/>
            <person name="Nolan M."/>
            <person name="Ohm R."/>
            <person name="Pangilinan J."/>
            <person name="Park H.-J."/>
            <person name="Ramirez L."/>
            <person name="Alfaro M."/>
            <person name="Sun H."/>
            <person name="Tritt A."/>
            <person name="Yoshinaga Y."/>
            <person name="Zwiers L.-H."/>
            <person name="Turgeon B."/>
            <person name="Goodwin S."/>
            <person name="Spatafora J."/>
            <person name="Crous P."/>
            <person name="Grigoriev I."/>
        </authorList>
    </citation>
    <scope>NUCLEOTIDE SEQUENCE</scope>
    <source>
        <strain evidence="2">CBS 480.64</strain>
    </source>
</reference>
<protein>
    <submittedName>
        <fullName evidence="2">Uncharacterized protein</fullName>
    </submittedName>
</protein>
<feature type="compositionally biased region" description="Basic and acidic residues" evidence="1">
    <location>
        <begin position="45"/>
        <end position="55"/>
    </location>
</feature>
<evidence type="ECO:0000313" key="2">
    <source>
        <dbReference type="EMBL" id="KAF2862866.1"/>
    </source>
</evidence>
<dbReference type="SUPFAM" id="SSF53474">
    <property type="entry name" value="alpha/beta-Hydrolases"/>
    <property type="match status" value="1"/>
</dbReference>
<sequence>MLLDWIMPGNTARSNSPRFDGETLATAANVSPMRPDPASVLDTPQEAKHTDKQRQAEFTSRLTQRTWELATRDSNPATDLLVCLERNRDIGFRYTDVRRQLVITHGTEDKRVPLANVKWLVDQFNVCSYDMGSKPRCELRVLPGEGHGLMASAPIMGGVLTELAGY</sequence>
<dbReference type="AlphaFoldDB" id="A0A6A7C5J6"/>
<dbReference type="EMBL" id="MU005964">
    <property type="protein sequence ID" value="KAF2862866.1"/>
    <property type="molecule type" value="Genomic_DNA"/>
</dbReference>
<proteinExistence type="predicted"/>
<organism evidence="2 3">
    <name type="scientific">Piedraia hortae CBS 480.64</name>
    <dbReference type="NCBI Taxonomy" id="1314780"/>
    <lineage>
        <taxon>Eukaryota</taxon>
        <taxon>Fungi</taxon>
        <taxon>Dikarya</taxon>
        <taxon>Ascomycota</taxon>
        <taxon>Pezizomycotina</taxon>
        <taxon>Dothideomycetes</taxon>
        <taxon>Dothideomycetidae</taxon>
        <taxon>Capnodiales</taxon>
        <taxon>Piedraiaceae</taxon>
        <taxon>Piedraia</taxon>
    </lineage>
</organism>
<feature type="region of interest" description="Disordered" evidence="1">
    <location>
        <begin position="29"/>
        <end position="55"/>
    </location>
</feature>
<evidence type="ECO:0000313" key="3">
    <source>
        <dbReference type="Proteomes" id="UP000799421"/>
    </source>
</evidence>
<dbReference type="InterPro" id="IPR029058">
    <property type="entry name" value="AB_hydrolase_fold"/>
</dbReference>
<accession>A0A6A7C5J6</accession>
<dbReference type="Gene3D" id="3.40.50.1820">
    <property type="entry name" value="alpha/beta hydrolase"/>
    <property type="match status" value="1"/>
</dbReference>
<dbReference type="Proteomes" id="UP000799421">
    <property type="component" value="Unassembled WGS sequence"/>
</dbReference>